<dbReference type="EMBL" id="PP232116">
    <property type="protein sequence ID" value="XAG98262.1"/>
    <property type="molecule type" value="Genomic_DNA"/>
</dbReference>
<reference evidence="1" key="1">
    <citation type="submission" date="2024-01" db="EMBL/GenBank/DDBJ databases">
        <title>New evidence supports the origin of RcGTA from prophage.</title>
        <authorList>
            <person name="Xu Y."/>
            <person name="Liu B."/>
            <person name="Chen F."/>
        </authorList>
    </citation>
    <scope>NUCLEOTIDE SEQUENCE</scope>
</reference>
<protein>
    <submittedName>
        <fullName evidence="1">Lytic conversion lipoprotein</fullName>
    </submittedName>
</protein>
<dbReference type="PROSITE" id="PS51257">
    <property type="entry name" value="PROKAR_LIPOPROTEIN"/>
    <property type="match status" value="1"/>
</dbReference>
<organism evidence="1">
    <name type="scientific">Mesorhizobium phage vB_MseS-P1</name>
    <dbReference type="NCBI Taxonomy" id="3120101"/>
    <lineage>
        <taxon>Viruses</taxon>
    </lineage>
</organism>
<accession>A0AB38ZLL1</accession>
<name>A0AB38ZLL1_9VIRU</name>
<gene>
    <name evidence="1" type="ORF">vBMseSP1_gp58</name>
</gene>
<proteinExistence type="predicted"/>
<keyword evidence="1" id="KW-0449">Lipoprotein</keyword>
<sequence>MRMLFIAAAAMLSLAACTTTDPTTGEQIIITDVQSGAKAACRFLPTAETVADIIATDDPRLATASAIARAICAALDPQTPAGIMTLYKAAPTLNGVVLRGEFVSG</sequence>
<evidence type="ECO:0000313" key="1">
    <source>
        <dbReference type="EMBL" id="XAG98262.1"/>
    </source>
</evidence>